<dbReference type="InterPro" id="IPR017853">
    <property type="entry name" value="GH"/>
</dbReference>
<dbReference type="InterPro" id="IPR002772">
    <property type="entry name" value="Glyco_hydro_3_C"/>
</dbReference>
<dbReference type="InterPro" id="IPR036962">
    <property type="entry name" value="Glyco_hydro_3_N_sf"/>
</dbReference>
<dbReference type="RefSeq" id="WP_349216406.1">
    <property type="nucleotide sequence ID" value="NZ_JBBMFA010000098.1"/>
</dbReference>
<dbReference type="InterPro" id="IPR026891">
    <property type="entry name" value="Fn3-like"/>
</dbReference>
<evidence type="ECO:0000259" key="5">
    <source>
        <dbReference type="SMART" id="SM01217"/>
    </source>
</evidence>
<sequence length="777" mass="84672">MDRIEMILTQMSLEEKIALCSGRSFWETKTYEKYGIPSLFMCDGPHGLRKQENAADMMGVNASRPATCFPAEVTTAASWDPDLLERIGVAVAEEAKEQQVGLVLGPGANLKRNPLCGRNFEYFSEDPFLAGKLAAGFIRGAEGRGVATSLKHFAVNSQEFCRFNSDSILDERTLRELYLTAFEIAVREGKPSTVMCAYPKLNGTHCSDHGQLLTGILRKEWGFDGMVITDWGAMNDRIEGFRAGCDLNMPGGSGYMEKDVLKAVKSGVLPESAVDTSARRVLKLVLQAAERQKKLCACDYGAHHTLAREAAEAGAVLLKNEDGVLPLDATAKVAVVGAMARQMRYQGAGSSHINPLRLSQPLEALPGAIYAPGCDDRGETTETLLLEAANAARGADTAVVFAGLPGHLESEGFDRADMRMPQGHIRMIEAVAQANPNTVVVLLCGCAVECPWADRVKAILYMGLPGQAGGEAVADLLYGRADPGGRLAESWPFVYGDVPSSEIYDKTKDALYEEGIYVGYRFYDKAGVPVRWPFGFGLSYTSFAYSDLTIGGDTVCVTVKNTGARAGSEVVQMYIAPPSGGLHRPVRELKNFRKVFLQPGESETVTFALDERDFALWQDGWRVPGGHYTVHIGGLSAVIEKAGAELVPPAWQAGSWYETCAGKPCQKEWETMLGRRYVPQTPRKGSFTMDNTVEEMKDTSLVMRLFHGAVEHTIARSFGGKKDRENPEFRMLMASSVGSPLRSMQISGGMKDGLMQGLLEMANGHYLRGILRMIKGE</sequence>
<dbReference type="Pfam" id="PF01915">
    <property type="entry name" value="Glyco_hydro_3_C"/>
    <property type="match status" value="1"/>
</dbReference>
<keyword evidence="3" id="KW-0119">Carbohydrate metabolism</keyword>
<keyword evidence="2 4" id="KW-0378">Hydrolase</keyword>
<evidence type="ECO:0000256" key="1">
    <source>
        <dbReference type="ARBA" id="ARBA00005336"/>
    </source>
</evidence>
<evidence type="ECO:0000256" key="3">
    <source>
        <dbReference type="ARBA" id="ARBA00023277"/>
    </source>
</evidence>
<dbReference type="Gene3D" id="3.20.20.300">
    <property type="entry name" value="Glycoside hydrolase, family 3, N-terminal domain"/>
    <property type="match status" value="1"/>
</dbReference>
<dbReference type="InterPro" id="IPR001764">
    <property type="entry name" value="Glyco_hydro_3_N"/>
</dbReference>
<dbReference type="InterPro" id="IPR050288">
    <property type="entry name" value="Cellulose_deg_GH3"/>
</dbReference>
<dbReference type="Gene3D" id="3.40.50.1700">
    <property type="entry name" value="Glycoside hydrolase family 3 C-terminal domain"/>
    <property type="match status" value="1"/>
</dbReference>
<comment type="caution">
    <text evidence="6">The sequence shown here is derived from an EMBL/GenBank/DDBJ whole genome shotgun (WGS) entry which is preliminary data.</text>
</comment>
<organism evidence="6 7">
    <name type="scientific">Ruthenibacterium intestinale</name>
    <dbReference type="NCBI Taxonomy" id="3133163"/>
    <lineage>
        <taxon>Bacteria</taxon>
        <taxon>Bacillati</taxon>
        <taxon>Bacillota</taxon>
        <taxon>Clostridia</taxon>
        <taxon>Eubacteriales</taxon>
        <taxon>Oscillospiraceae</taxon>
        <taxon>Ruthenibacterium</taxon>
    </lineage>
</organism>
<dbReference type="SUPFAM" id="SSF52279">
    <property type="entry name" value="Beta-D-glucan exohydrolase, C-terminal domain"/>
    <property type="match status" value="1"/>
</dbReference>
<name>A0ABV1GGH2_9FIRM</name>
<dbReference type="InterPro" id="IPR036881">
    <property type="entry name" value="Glyco_hydro_3_C_sf"/>
</dbReference>
<dbReference type="InterPro" id="IPR013783">
    <property type="entry name" value="Ig-like_fold"/>
</dbReference>
<comment type="similarity">
    <text evidence="1 4">Belongs to the glycosyl hydrolase 3 family.</text>
</comment>
<dbReference type="PROSITE" id="PS00775">
    <property type="entry name" value="GLYCOSYL_HYDROL_F3"/>
    <property type="match status" value="1"/>
</dbReference>
<dbReference type="Proteomes" id="UP001477672">
    <property type="component" value="Unassembled WGS sequence"/>
</dbReference>
<dbReference type="PANTHER" id="PTHR42715:SF10">
    <property type="entry name" value="BETA-GLUCOSIDASE"/>
    <property type="match status" value="1"/>
</dbReference>
<accession>A0ABV1GGH2</accession>
<dbReference type="EMBL" id="JBBMFA010000098">
    <property type="protein sequence ID" value="MEQ2520859.1"/>
    <property type="molecule type" value="Genomic_DNA"/>
</dbReference>
<dbReference type="Pfam" id="PF14310">
    <property type="entry name" value="Fn3-like"/>
    <property type="match status" value="1"/>
</dbReference>
<reference evidence="6 7" key="1">
    <citation type="submission" date="2024-03" db="EMBL/GenBank/DDBJ databases">
        <title>Human intestinal bacterial collection.</title>
        <authorList>
            <person name="Pauvert C."/>
            <person name="Hitch T.C.A."/>
            <person name="Clavel T."/>
        </authorList>
    </citation>
    <scope>NUCLEOTIDE SEQUENCE [LARGE SCALE GENOMIC DNA]</scope>
    <source>
        <strain evidence="6 7">CLA-JM-H11</strain>
    </source>
</reference>
<dbReference type="PRINTS" id="PR00133">
    <property type="entry name" value="GLHYDRLASE3"/>
</dbReference>
<evidence type="ECO:0000256" key="2">
    <source>
        <dbReference type="ARBA" id="ARBA00022801"/>
    </source>
</evidence>
<dbReference type="SMART" id="SM01217">
    <property type="entry name" value="Fn3_like"/>
    <property type="match status" value="1"/>
</dbReference>
<proteinExistence type="inferred from homology"/>
<feature type="domain" description="Fibronectin type III-like" evidence="5">
    <location>
        <begin position="569"/>
        <end position="636"/>
    </location>
</feature>
<keyword evidence="7" id="KW-1185">Reference proteome</keyword>
<evidence type="ECO:0000313" key="7">
    <source>
        <dbReference type="Proteomes" id="UP001477672"/>
    </source>
</evidence>
<dbReference type="InterPro" id="IPR019800">
    <property type="entry name" value="Glyco_hydro_3_AS"/>
</dbReference>
<dbReference type="Gene3D" id="2.60.40.10">
    <property type="entry name" value="Immunoglobulins"/>
    <property type="match status" value="1"/>
</dbReference>
<gene>
    <name evidence="6" type="ORF">WMO24_10530</name>
</gene>
<dbReference type="SUPFAM" id="SSF51445">
    <property type="entry name" value="(Trans)glycosidases"/>
    <property type="match status" value="1"/>
</dbReference>
<dbReference type="PANTHER" id="PTHR42715">
    <property type="entry name" value="BETA-GLUCOSIDASE"/>
    <property type="match status" value="1"/>
</dbReference>
<protein>
    <submittedName>
        <fullName evidence="6">Glycoside hydrolase family 3 C-terminal domain-containing protein</fullName>
    </submittedName>
</protein>
<dbReference type="Pfam" id="PF00933">
    <property type="entry name" value="Glyco_hydro_3"/>
    <property type="match status" value="1"/>
</dbReference>
<keyword evidence="4" id="KW-0326">Glycosidase</keyword>
<evidence type="ECO:0000313" key="6">
    <source>
        <dbReference type="EMBL" id="MEQ2520859.1"/>
    </source>
</evidence>
<dbReference type="GO" id="GO:0016787">
    <property type="term" value="F:hydrolase activity"/>
    <property type="evidence" value="ECO:0007669"/>
    <property type="project" value="UniProtKB-KW"/>
</dbReference>
<evidence type="ECO:0000256" key="4">
    <source>
        <dbReference type="RuleBase" id="RU361161"/>
    </source>
</evidence>